<reference evidence="1" key="1">
    <citation type="submission" date="2020-07" db="EMBL/GenBank/DDBJ databases">
        <title>Ethylene signaling mediates host invasion by parasitic plants.</title>
        <authorList>
            <person name="Yoshida S."/>
        </authorList>
    </citation>
    <scope>NUCLEOTIDE SEQUENCE</scope>
    <source>
        <strain evidence="1">Okayama</strain>
    </source>
</reference>
<name>A0A830D7F2_9LAMI</name>
<evidence type="ECO:0000313" key="1">
    <source>
        <dbReference type="EMBL" id="GFQ06573.1"/>
    </source>
</evidence>
<keyword evidence="2" id="KW-1185">Reference proteome</keyword>
<dbReference type="EMBL" id="BMAC01001263">
    <property type="protein sequence ID" value="GFQ06573.1"/>
    <property type="molecule type" value="Genomic_DNA"/>
</dbReference>
<protein>
    <submittedName>
        <fullName evidence="1">Protein trichome birefringence-like 21</fullName>
    </submittedName>
</protein>
<dbReference type="Proteomes" id="UP000653305">
    <property type="component" value="Unassembled WGS sequence"/>
</dbReference>
<organism evidence="1 2">
    <name type="scientific">Phtheirospermum japonicum</name>
    <dbReference type="NCBI Taxonomy" id="374723"/>
    <lineage>
        <taxon>Eukaryota</taxon>
        <taxon>Viridiplantae</taxon>
        <taxon>Streptophyta</taxon>
        <taxon>Embryophyta</taxon>
        <taxon>Tracheophyta</taxon>
        <taxon>Spermatophyta</taxon>
        <taxon>Magnoliopsida</taxon>
        <taxon>eudicotyledons</taxon>
        <taxon>Gunneridae</taxon>
        <taxon>Pentapetalae</taxon>
        <taxon>asterids</taxon>
        <taxon>lamiids</taxon>
        <taxon>Lamiales</taxon>
        <taxon>Orobanchaceae</taxon>
        <taxon>Orobanchaceae incertae sedis</taxon>
        <taxon>Phtheirospermum</taxon>
    </lineage>
</organism>
<sequence length="67" mass="7541">MRHIHRGVGSQPGCSVLHQRDLLGDPRAPELHEIRAARFGVHEVEVEARRVRFAGFQPVSVLGYREG</sequence>
<dbReference type="AlphaFoldDB" id="A0A830D7F2"/>
<comment type="caution">
    <text evidence="1">The sequence shown here is derived from an EMBL/GenBank/DDBJ whole genome shotgun (WGS) entry which is preliminary data.</text>
</comment>
<gene>
    <name evidence="1" type="ORF">PHJA_002801300</name>
</gene>
<evidence type="ECO:0000313" key="2">
    <source>
        <dbReference type="Proteomes" id="UP000653305"/>
    </source>
</evidence>
<proteinExistence type="predicted"/>
<accession>A0A830D7F2</accession>